<organism evidence="1 2">
    <name type="scientific">Yersinia mollaretii (strain ATCC 43969 / DSM 18520 / CIP 103324 / CNY 7263 / WAIP 204)</name>
    <dbReference type="NCBI Taxonomy" id="349967"/>
    <lineage>
        <taxon>Bacteria</taxon>
        <taxon>Pseudomonadati</taxon>
        <taxon>Pseudomonadota</taxon>
        <taxon>Gammaproteobacteria</taxon>
        <taxon>Enterobacterales</taxon>
        <taxon>Yersiniaceae</taxon>
        <taxon>Yersinia</taxon>
    </lineage>
</organism>
<accession>A0ABM9YBY9</accession>
<sequence length="39" mass="4274">MSWTRLTSASLPIRSAGGSGHWMNDLLMDEERAVALLAE</sequence>
<protein>
    <submittedName>
        <fullName evidence="1">Uncharacterized protein</fullName>
    </submittedName>
</protein>
<dbReference type="EMBL" id="AALD02000008">
    <property type="protein sequence ID" value="EEQ11436.1"/>
    <property type="molecule type" value="Genomic_DNA"/>
</dbReference>
<keyword evidence="2" id="KW-1185">Reference proteome</keyword>
<proteinExistence type="predicted"/>
<gene>
    <name evidence="1" type="ORF">ymoll0001_20060</name>
</gene>
<reference evidence="1" key="1">
    <citation type="submission" date="2008-12" db="EMBL/GenBank/DDBJ databases">
        <title>Annotation of the Yersinia mollaretii ATCC 43969 genome.</title>
        <authorList>
            <person name="Read T.D."/>
            <person name="Akmal A."/>
            <person name="Bishop-Lilly K."/>
            <person name="Chen P.E."/>
            <person name="Cook C."/>
            <person name="Kiley M.P."/>
            <person name="Lentz S."/>
            <person name="Mateczun A."/>
            <person name="Nagarajan N."/>
            <person name="Nolan N."/>
            <person name="Osborne B.I."/>
            <person name="Pop M."/>
            <person name="Sozhamannan S."/>
            <person name="Stewart A.C."/>
            <person name="Sulakvelidze A."/>
            <person name="Thomason B."/>
            <person name="Willner K."/>
            <person name="Zwick M.E."/>
        </authorList>
    </citation>
    <scope>NUCLEOTIDE SEQUENCE [LARGE SCALE GENOMIC DNA]</scope>
    <source>
        <strain evidence="1">ATCC 43969</strain>
    </source>
</reference>
<comment type="caution">
    <text evidence="1">The sequence shown here is derived from an EMBL/GenBank/DDBJ whole genome shotgun (WGS) entry which is preliminary data.</text>
</comment>
<evidence type="ECO:0000313" key="1">
    <source>
        <dbReference type="EMBL" id="EEQ11436.1"/>
    </source>
</evidence>
<name>A0ABM9YBY9_YERMW</name>
<dbReference type="Proteomes" id="UP000003027">
    <property type="component" value="Unassembled WGS sequence"/>
</dbReference>
<evidence type="ECO:0000313" key="2">
    <source>
        <dbReference type="Proteomes" id="UP000003027"/>
    </source>
</evidence>